<dbReference type="RefSeq" id="WP_167704205.1">
    <property type="nucleotide sequence ID" value="NZ_CP118169.1"/>
</dbReference>
<organism evidence="1 2">
    <name type="scientific">Entomospira nematocerorum</name>
    <dbReference type="NCBI Taxonomy" id="2719987"/>
    <lineage>
        <taxon>Bacteria</taxon>
        <taxon>Pseudomonadati</taxon>
        <taxon>Spirochaetota</taxon>
        <taxon>Spirochaetia</taxon>
        <taxon>Spirochaetales</taxon>
        <taxon>Spirochaetaceae</taxon>
        <taxon>Entomospira</taxon>
    </lineage>
</organism>
<accession>A0A968GG31</accession>
<proteinExistence type="predicted"/>
<sequence length="143" mass="16912">MHHDDSSSAWRSQRLREYAYDLPENHQYPSVDYLIPIIQQDTRSDDQLAEALHLPLHIIRHYRQLLGSSQDRINDDVQIAPQSGLATLQQQYDAIVHLHYQNVYRAEHLKRRYLDIICHQMHDNQPLRACDLAFIKHASKVEH</sequence>
<comment type="caution">
    <text evidence="1">The sequence shown here is derived from an EMBL/GenBank/DDBJ whole genome shotgun (WGS) entry which is preliminary data.</text>
</comment>
<name>A0A968GG31_9SPIO</name>
<evidence type="ECO:0000313" key="2">
    <source>
        <dbReference type="Proteomes" id="UP000752013"/>
    </source>
</evidence>
<keyword evidence="2" id="KW-1185">Reference proteome</keyword>
<dbReference type="Proteomes" id="UP000752013">
    <property type="component" value="Unassembled WGS sequence"/>
</dbReference>
<protein>
    <submittedName>
        <fullName evidence="1">Uncharacterized protein</fullName>
    </submittedName>
</protein>
<evidence type="ECO:0000313" key="1">
    <source>
        <dbReference type="EMBL" id="NIZ47605.1"/>
    </source>
</evidence>
<reference evidence="1" key="1">
    <citation type="submission" date="2020-03" db="EMBL/GenBank/DDBJ databases">
        <title>Spirochaetal bacteria isolated from arthropods constitute a novel genus Entomospira genus novum within the order Spirochaetales.</title>
        <authorList>
            <person name="Grana-Miraglia L."/>
            <person name="Sikutova S."/>
            <person name="Fingerle V."/>
            <person name="Sing A."/>
            <person name="Castillo-Ramirez S."/>
            <person name="Margos G."/>
            <person name="Rudolf I."/>
        </authorList>
    </citation>
    <scope>NUCLEOTIDE SEQUENCE</scope>
    <source>
        <strain evidence="1">BR208</strain>
    </source>
</reference>
<gene>
    <name evidence="1" type="ORF">HCT46_06745</name>
</gene>
<dbReference type="AlphaFoldDB" id="A0A968GG31"/>
<dbReference type="EMBL" id="JAATLK010000002">
    <property type="protein sequence ID" value="NIZ47605.1"/>
    <property type="molecule type" value="Genomic_DNA"/>
</dbReference>